<dbReference type="CDD" id="cd03444">
    <property type="entry name" value="Thioesterase_II_repeat1"/>
    <property type="match status" value="1"/>
</dbReference>
<dbReference type="Pfam" id="PF02551">
    <property type="entry name" value="Acyl_CoA_thio"/>
    <property type="match status" value="1"/>
</dbReference>
<evidence type="ECO:0000256" key="5">
    <source>
        <dbReference type="ARBA" id="ARBA00038894"/>
    </source>
</evidence>
<evidence type="ECO:0000256" key="2">
    <source>
        <dbReference type="ARBA" id="ARBA00011881"/>
    </source>
</evidence>
<dbReference type="InterPro" id="IPR029069">
    <property type="entry name" value="HotDog_dom_sf"/>
</dbReference>
<feature type="domain" description="Acyl-CoA thioesterase 2 C-terminal" evidence="9">
    <location>
        <begin position="148"/>
        <end position="280"/>
    </location>
</feature>
<dbReference type="PANTHER" id="PTHR11066">
    <property type="entry name" value="ACYL-COA THIOESTERASE"/>
    <property type="match status" value="1"/>
</dbReference>
<dbReference type="InterPro" id="IPR025652">
    <property type="entry name" value="TesB_C"/>
</dbReference>
<proteinExistence type="inferred from homology"/>
<accession>A0A379C7S6</accession>
<comment type="similarity">
    <text evidence="1">Belongs to the C/M/P thioester hydrolase family.</text>
</comment>
<dbReference type="GO" id="GO:0005829">
    <property type="term" value="C:cytosol"/>
    <property type="evidence" value="ECO:0007669"/>
    <property type="project" value="TreeGrafter"/>
</dbReference>
<evidence type="ECO:0000256" key="1">
    <source>
        <dbReference type="ARBA" id="ARBA00006538"/>
    </source>
</evidence>
<comment type="catalytic activity">
    <reaction evidence="6">
        <text>a fatty acyl-CoA + H2O = a fatty acid + CoA + H(+)</text>
        <dbReference type="Rhea" id="RHEA:16781"/>
        <dbReference type="ChEBI" id="CHEBI:15377"/>
        <dbReference type="ChEBI" id="CHEBI:15378"/>
        <dbReference type="ChEBI" id="CHEBI:28868"/>
        <dbReference type="ChEBI" id="CHEBI:57287"/>
        <dbReference type="ChEBI" id="CHEBI:77636"/>
        <dbReference type="EC" id="3.1.2.20"/>
    </reaction>
    <physiologicalReaction direction="left-to-right" evidence="6">
        <dbReference type="Rhea" id="RHEA:16782"/>
    </physiologicalReaction>
</comment>
<evidence type="ECO:0000256" key="3">
    <source>
        <dbReference type="ARBA" id="ARBA00022801"/>
    </source>
</evidence>
<keyword evidence="3 11" id="KW-0378">Hydrolase</keyword>
<dbReference type="GO" id="GO:0047617">
    <property type="term" value="F:fatty acyl-CoA hydrolase activity"/>
    <property type="evidence" value="ECO:0007669"/>
    <property type="project" value="UniProtKB-EC"/>
</dbReference>
<sequence>MDALKNLIKLLTLTKLEQNKFQGDVEDLGLPKVFGGQIMAQGLSAAIQVVESERQLHSFHCYFINAGNIHLPIIYETELLREGKSFSCVSILAKQHDELLCRMTASFQVLEQGFEHQNAMPEVAEPTSLYSENELIKAMASLMPSHLKEKFQAERPFDVRIKYVNDPFNGTKLPPKQSVWFKTMGEIDFTNQGLQQCLFTYFSDFHCLPIALYPHEKGIMQQGVRFATLDHGIWFHRDFNLNDWTLFSLDSPNAFGGRGLTRGQVFNQQGVLLATVQQEGAIRYTDL</sequence>
<evidence type="ECO:0000313" key="11">
    <source>
        <dbReference type="EMBL" id="SUB58219.1"/>
    </source>
</evidence>
<dbReference type="InterPro" id="IPR003703">
    <property type="entry name" value="Acyl_CoA_thio"/>
</dbReference>
<dbReference type="SUPFAM" id="SSF54637">
    <property type="entry name" value="Thioesterase/thiol ester dehydrase-isomerase"/>
    <property type="match status" value="2"/>
</dbReference>
<dbReference type="Proteomes" id="UP000255417">
    <property type="component" value="Unassembled WGS sequence"/>
</dbReference>
<gene>
    <name evidence="11" type="primary">tesB</name>
    <name evidence="11" type="ORF">NCTC12872_00169</name>
</gene>
<reference evidence="11 12" key="1">
    <citation type="submission" date="2018-06" db="EMBL/GenBank/DDBJ databases">
        <authorList>
            <consortium name="Pathogen Informatics"/>
            <person name="Doyle S."/>
        </authorList>
    </citation>
    <scope>NUCLEOTIDE SEQUENCE [LARGE SCALE GENOMIC DNA]</scope>
    <source>
        <strain evidence="11 12">NCTC12872</strain>
    </source>
</reference>
<evidence type="ECO:0000256" key="6">
    <source>
        <dbReference type="ARBA" id="ARBA00050943"/>
    </source>
</evidence>
<dbReference type="InterPro" id="IPR049449">
    <property type="entry name" value="TesB_ACOT8-like_N"/>
</dbReference>
<dbReference type="Pfam" id="PF13622">
    <property type="entry name" value="4HBT_3"/>
    <property type="match status" value="1"/>
</dbReference>
<dbReference type="AlphaFoldDB" id="A0A379C7S6"/>
<keyword evidence="4" id="KW-0443">Lipid metabolism</keyword>
<organism evidence="11 12">
    <name type="scientific">Phocoenobacter uteri</name>
    <dbReference type="NCBI Taxonomy" id="146806"/>
    <lineage>
        <taxon>Bacteria</taxon>
        <taxon>Pseudomonadati</taxon>
        <taxon>Pseudomonadota</taxon>
        <taxon>Gammaproteobacteria</taxon>
        <taxon>Pasteurellales</taxon>
        <taxon>Pasteurellaceae</taxon>
        <taxon>Phocoenobacter</taxon>
    </lineage>
</organism>
<evidence type="ECO:0000259" key="9">
    <source>
        <dbReference type="Pfam" id="PF02551"/>
    </source>
</evidence>
<dbReference type="Gene3D" id="2.40.160.210">
    <property type="entry name" value="Acyl-CoA thioesterase, double hotdog domain"/>
    <property type="match status" value="1"/>
</dbReference>
<dbReference type="GO" id="GO:0006637">
    <property type="term" value="P:acyl-CoA metabolic process"/>
    <property type="evidence" value="ECO:0007669"/>
    <property type="project" value="InterPro"/>
</dbReference>
<dbReference type="FunFam" id="2.40.160.210:FF:000001">
    <property type="entry name" value="Acyl-CoA thioesterase II"/>
    <property type="match status" value="1"/>
</dbReference>
<dbReference type="CDD" id="cd03445">
    <property type="entry name" value="Thioesterase_II_repeat2"/>
    <property type="match status" value="1"/>
</dbReference>
<dbReference type="GO" id="GO:0009062">
    <property type="term" value="P:fatty acid catabolic process"/>
    <property type="evidence" value="ECO:0007669"/>
    <property type="project" value="TreeGrafter"/>
</dbReference>
<evidence type="ECO:0000256" key="8">
    <source>
        <dbReference type="ARBA" id="ARBA00079653"/>
    </source>
</evidence>
<name>A0A379C7S6_9PAST</name>
<dbReference type="EC" id="3.1.2.20" evidence="5"/>
<dbReference type="InterPro" id="IPR042171">
    <property type="entry name" value="Acyl-CoA_hotdog"/>
</dbReference>
<evidence type="ECO:0000256" key="4">
    <source>
        <dbReference type="ARBA" id="ARBA00023098"/>
    </source>
</evidence>
<protein>
    <recommendedName>
        <fullName evidence="7">Acyl-CoA thioesterase 2</fullName>
        <ecNumber evidence="5">3.1.2.20</ecNumber>
    </recommendedName>
    <alternativeName>
        <fullName evidence="8">Thioesterase II</fullName>
    </alternativeName>
</protein>
<evidence type="ECO:0000259" key="10">
    <source>
        <dbReference type="Pfam" id="PF13622"/>
    </source>
</evidence>
<dbReference type="EMBL" id="UGTA01000001">
    <property type="protein sequence ID" value="SUB58219.1"/>
    <property type="molecule type" value="Genomic_DNA"/>
</dbReference>
<feature type="domain" description="Acyl-CoA thioesterase-like N-terminal HotDog" evidence="10">
    <location>
        <begin position="32"/>
        <end position="108"/>
    </location>
</feature>
<dbReference type="RefSeq" id="WP_115314750.1">
    <property type="nucleotide sequence ID" value="NZ_LWIF01000001.1"/>
</dbReference>
<dbReference type="OrthoDB" id="9781019at2"/>
<evidence type="ECO:0000313" key="12">
    <source>
        <dbReference type="Proteomes" id="UP000255417"/>
    </source>
</evidence>
<dbReference type="PANTHER" id="PTHR11066:SF34">
    <property type="entry name" value="ACYL-COENZYME A THIOESTERASE 8"/>
    <property type="match status" value="1"/>
</dbReference>
<keyword evidence="12" id="KW-1185">Reference proteome</keyword>
<evidence type="ECO:0000256" key="7">
    <source>
        <dbReference type="ARBA" id="ARBA00071120"/>
    </source>
</evidence>
<comment type="subunit">
    <text evidence="2">Homotetramer.</text>
</comment>